<evidence type="ECO:0000256" key="5">
    <source>
        <dbReference type="ARBA" id="ARBA00022552"/>
    </source>
</evidence>
<dbReference type="GO" id="GO:0071051">
    <property type="term" value="P:poly(A)-dependent snoRNA 3'-end processing"/>
    <property type="evidence" value="ECO:0007669"/>
    <property type="project" value="TreeGrafter"/>
</dbReference>
<dbReference type="InterPro" id="IPR036612">
    <property type="entry name" value="KH_dom_type_1_sf"/>
</dbReference>
<keyword evidence="4" id="KW-0963">Cytoplasm</keyword>
<dbReference type="GO" id="GO:0034475">
    <property type="term" value="P:U4 snRNA 3'-end processing"/>
    <property type="evidence" value="ECO:0007669"/>
    <property type="project" value="TreeGrafter"/>
</dbReference>
<evidence type="ECO:0000259" key="10">
    <source>
        <dbReference type="Pfam" id="PF15985"/>
    </source>
</evidence>
<protein>
    <recommendedName>
        <fullName evidence="9">Ribosomal RNA-processing protein 40</fullName>
    </recommendedName>
</protein>
<dbReference type="GO" id="GO:0003723">
    <property type="term" value="F:RNA binding"/>
    <property type="evidence" value="ECO:0007669"/>
    <property type="project" value="UniProtKB-KW"/>
</dbReference>
<comment type="subcellular location">
    <subcellularLocation>
        <location evidence="1">Cytoplasm</location>
    </subcellularLocation>
    <subcellularLocation>
        <location evidence="2">Nucleus</location>
        <location evidence="2">Nucleolus</location>
    </subcellularLocation>
</comment>
<feature type="domain" description="K Homology" evidence="10">
    <location>
        <begin position="173"/>
        <end position="218"/>
    </location>
</feature>
<dbReference type="InterPro" id="IPR037319">
    <property type="entry name" value="Rrp40_S1"/>
</dbReference>
<keyword evidence="8" id="KW-0539">Nucleus</keyword>
<evidence type="ECO:0000256" key="7">
    <source>
        <dbReference type="ARBA" id="ARBA00022884"/>
    </source>
</evidence>
<sequence>MLMYLRLSFHEPSFVCFYKSHLVHIAMSRICLPGEEVSTHISKDQMKVIGYGIERDPASDRLVARQAGLVRQQGEKCWVSVHSKRYVVEKGDRVIGVVTGSIGDFFKLDIGTAENATISFLSFEGATKRNRPELKAGDVIYAQVMDEFAHTDIELTCVDALSRARGLGALTGGFLFKTSCSFARRILSEQSQLLKLLGKDYKFEIAVGLNGRIWIKSALHKDVVTIYNVIKWSEYVLECDIPEYVENEIRRSKGFPLIDNSVKHEAMETST</sequence>
<comment type="caution">
    <text evidence="11">The sequence shown here is derived from an EMBL/GenBank/DDBJ whole genome shotgun (WGS) entry which is preliminary data.</text>
</comment>
<dbReference type="GO" id="GO:0071035">
    <property type="term" value="P:nuclear polyadenylation-dependent rRNA catabolic process"/>
    <property type="evidence" value="ECO:0007669"/>
    <property type="project" value="TreeGrafter"/>
</dbReference>
<dbReference type="GO" id="GO:0071038">
    <property type="term" value="P:TRAMP-dependent tRNA surveillance pathway"/>
    <property type="evidence" value="ECO:0007669"/>
    <property type="project" value="TreeGrafter"/>
</dbReference>
<comment type="similarity">
    <text evidence="3">Belongs to the RRP40 family.</text>
</comment>
<dbReference type="GO" id="GO:0000176">
    <property type="term" value="C:nuclear exosome (RNase complex)"/>
    <property type="evidence" value="ECO:0007669"/>
    <property type="project" value="TreeGrafter"/>
</dbReference>
<reference evidence="11" key="1">
    <citation type="submission" date="2023-07" db="EMBL/GenBank/DDBJ databases">
        <authorList>
            <consortium name="CYATHOMIX"/>
        </authorList>
    </citation>
    <scope>NUCLEOTIDE SEQUENCE</scope>
    <source>
        <strain evidence="11">N/A</strain>
    </source>
</reference>
<evidence type="ECO:0000256" key="1">
    <source>
        <dbReference type="ARBA" id="ARBA00004496"/>
    </source>
</evidence>
<name>A0AA36GH97_CYLNA</name>
<dbReference type="GO" id="GO:0000467">
    <property type="term" value="P:exonucleolytic trimming to generate mature 3'-end of 5.8S rRNA from tricistronic rRNA transcript (SSU-rRNA, 5.8S rRNA, LSU-rRNA)"/>
    <property type="evidence" value="ECO:0007669"/>
    <property type="project" value="TreeGrafter"/>
</dbReference>
<dbReference type="InterPro" id="IPR004088">
    <property type="entry name" value="KH_dom_type_1"/>
</dbReference>
<dbReference type="Proteomes" id="UP001176961">
    <property type="component" value="Unassembled WGS sequence"/>
</dbReference>
<gene>
    <name evidence="11" type="ORF">CYNAS_LOCUS4464</name>
</gene>
<dbReference type="SUPFAM" id="SSF50249">
    <property type="entry name" value="Nucleic acid-binding proteins"/>
    <property type="match status" value="1"/>
</dbReference>
<dbReference type="Pfam" id="PF15985">
    <property type="entry name" value="KH_6"/>
    <property type="match status" value="1"/>
</dbReference>
<keyword evidence="12" id="KW-1185">Reference proteome</keyword>
<keyword evidence="7" id="KW-0694">RNA-binding</keyword>
<dbReference type="CDD" id="cd22526">
    <property type="entry name" value="KH-I_Rrp40"/>
    <property type="match status" value="1"/>
</dbReference>
<evidence type="ECO:0000256" key="6">
    <source>
        <dbReference type="ARBA" id="ARBA00022835"/>
    </source>
</evidence>
<evidence type="ECO:0000313" key="12">
    <source>
        <dbReference type="Proteomes" id="UP001176961"/>
    </source>
</evidence>
<dbReference type="Gene3D" id="3.30.1370.10">
    <property type="entry name" value="K Homology domain, type 1"/>
    <property type="match status" value="1"/>
</dbReference>
<evidence type="ECO:0000256" key="2">
    <source>
        <dbReference type="ARBA" id="ARBA00004604"/>
    </source>
</evidence>
<dbReference type="CDD" id="cd05790">
    <property type="entry name" value="S1_Rrp40"/>
    <property type="match status" value="1"/>
</dbReference>
<dbReference type="InterPro" id="IPR012340">
    <property type="entry name" value="NA-bd_OB-fold"/>
</dbReference>
<proteinExistence type="inferred from homology"/>
<organism evidence="11 12">
    <name type="scientific">Cylicocyclus nassatus</name>
    <name type="common">Nematode worm</name>
    <dbReference type="NCBI Taxonomy" id="53992"/>
    <lineage>
        <taxon>Eukaryota</taxon>
        <taxon>Metazoa</taxon>
        <taxon>Ecdysozoa</taxon>
        <taxon>Nematoda</taxon>
        <taxon>Chromadorea</taxon>
        <taxon>Rhabditida</taxon>
        <taxon>Rhabditina</taxon>
        <taxon>Rhabditomorpha</taxon>
        <taxon>Strongyloidea</taxon>
        <taxon>Strongylidae</taxon>
        <taxon>Cylicocyclus</taxon>
    </lineage>
</organism>
<accession>A0AA36GH97</accession>
<dbReference type="EMBL" id="CATQJL010000112">
    <property type="protein sequence ID" value="CAJ0592481.1"/>
    <property type="molecule type" value="Genomic_DNA"/>
</dbReference>
<dbReference type="Gene3D" id="2.40.50.140">
    <property type="entry name" value="Nucleic acid-binding proteins"/>
    <property type="match status" value="1"/>
</dbReference>
<dbReference type="Pfam" id="PF21262">
    <property type="entry name" value="RRP40_S1"/>
    <property type="match status" value="1"/>
</dbReference>
<dbReference type="SUPFAM" id="SSF54791">
    <property type="entry name" value="Eukaryotic type KH-domain (KH-domain type I)"/>
    <property type="match status" value="1"/>
</dbReference>
<keyword evidence="5" id="KW-0698">rRNA processing</keyword>
<dbReference type="GO" id="GO:0005730">
    <property type="term" value="C:nucleolus"/>
    <property type="evidence" value="ECO:0007669"/>
    <property type="project" value="UniProtKB-SubCell"/>
</dbReference>
<dbReference type="PANTHER" id="PTHR21321">
    <property type="entry name" value="PNAS-3 RELATED"/>
    <property type="match status" value="1"/>
</dbReference>
<evidence type="ECO:0000256" key="4">
    <source>
        <dbReference type="ARBA" id="ARBA00022490"/>
    </source>
</evidence>
<evidence type="ECO:0000313" key="11">
    <source>
        <dbReference type="EMBL" id="CAJ0592481.1"/>
    </source>
</evidence>
<dbReference type="InterPro" id="IPR049469">
    <property type="entry name" value="RRP40_KH-I"/>
</dbReference>
<evidence type="ECO:0000256" key="3">
    <source>
        <dbReference type="ARBA" id="ARBA00007841"/>
    </source>
</evidence>
<dbReference type="GO" id="GO:0071034">
    <property type="term" value="P:CUT catabolic process"/>
    <property type="evidence" value="ECO:0007669"/>
    <property type="project" value="TreeGrafter"/>
</dbReference>
<dbReference type="FunFam" id="2.40.50.140:FF:000112">
    <property type="entry name" value="Exosome complex component RRP40"/>
    <property type="match status" value="1"/>
</dbReference>
<evidence type="ECO:0000256" key="8">
    <source>
        <dbReference type="ARBA" id="ARBA00023242"/>
    </source>
</evidence>
<dbReference type="InterPro" id="IPR026699">
    <property type="entry name" value="Exosome_RNA_bind1/RRP40/RRP4"/>
</dbReference>
<keyword evidence="6" id="KW-0271">Exosome</keyword>
<evidence type="ECO:0000256" key="9">
    <source>
        <dbReference type="ARBA" id="ARBA00030615"/>
    </source>
</evidence>
<dbReference type="AlphaFoldDB" id="A0AA36GH97"/>
<dbReference type="PANTHER" id="PTHR21321:SF1">
    <property type="entry name" value="EXOSOME COMPLEX COMPONENT RRP40"/>
    <property type="match status" value="1"/>
</dbReference>
<dbReference type="GO" id="GO:0000177">
    <property type="term" value="C:cytoplasmic exosome (RNase complex)"/>
    <property type="evidence" value="ECO:0007669"/>
    <property type="project" value="TreeGrafter"/>
</dbReference>